<evidence type="ECO:0000256" key="2">
    <source>
        <dbReference type="ARBA" id="ARBA00023136"/>
    </source>
</evidence>
<proteinExistence type="predicted"/>
<reference evidence="5 6" key="1">
    <citation type="submission" date="2018-07" db="EMBL/GenBank/DDBJ databases">
        <title>Genome sequencing of Runella.</title>
        <authorList>
            <person name="Baek M.-G."/>
            <person name="Yi H."/>
        </authorList>
    </citation>
    <scope>NUCLEOTIDE SEQUENCE [LARGE SCALE GENOMIC DNA]</scope>
    <source>
        <strain evidence="5 6">HYN0085</strain>
    </source>
</reference>
<sequence length="814" mass="91195">MIQRYTSAFAGFLLFILSQPLWAQTYRLSGEIQGVSQKPLEGAVVSLLRAKDSSFVKAAVTEANGQFELLNIKSAAYLLMVSNLGYQKYIGKPFSVAQTDATLPAVVLVEENKSLAEVKVTGKKPFVETKIDRTVVNVDALIGNAGTNALEVLEKSPGIAVDQNGGIRLKGKSGVVVFVDDKPTYLSADDLANYLKSLPAGSVETIEIMPNPPAKYDAAGNAGVINIRLKKNVLKGFNGGVNLSYGQGVYRRTNNSLNFNYRINKLNFFSNASVNHNSTYQDLTIWRRYYKPTGEYTSAFTQNSYIQRNLGGNNLKVGVDFYASKKTTLGVVLNGFYNPSLVNVTNKAKVLDAANEVTSLVEAVSPTDRVWKNGSANFNFTYKFDSTGKELSTNADYIHYQSTSNQTLTNTLFDPQNKFVSQSILFSSLPTTIDISTAKIDYTSPLKSGGKIETGLKTSFIKTGNVADFFDVLDGKRFPNYEFTNNFNYKENINASYVNYAREFKRLSVQAGLRFENTTIKGHQLGNKQTKDSTFTRKYNSFFPTFYARYRLDSADVHQMGFSFGRRIDRPNYQDMNPFSYPLDRFTYYGGNPFLQPTFSYNFELSHTFKNKITTTLQYSLAKNVISETNEQRGTIYYSRPGNFGQRISYGISVNGSLQPTKWWTLNLYTEYISNGFKATLYGQKLDDSRFYWAVIPTNQFQLSSTWSAELAGSYQSTFLLGQLLIYPIGSVRAGLSKKVWKNQGTIRLNVSDIFYTNQIKGDIRNIANASANWFSYLDSRVATLSLTYRFNKGKTLNVRQTGGSESEKNRVRS</sequence>
<protein>
    <submittedName>
        <fullName evidence="5">TonB-dependent receptor</fullName>
    </submittedName>
</protein>
<dbReference type="OrthoDB" id="905812at2"/>
<evidence type="ECO:0000313" key="6">
    <source>
        <dbReference type="Proteomes" id="UP000251993"/>
    </source>
</evidence>
<dbReference type="Gene3D" id="2.170.130.10">
    <property type="entry name" value="TonB-dependent receptor, plug domain"/>
    <property type="match status" value="1"/>
</dbReference>
<comment type="subcellular location">
    <subcellularLocation>
        <location evidence="1">Cell outer membrane</location>
    </subcellularLocation>
</comment>
<keyword evidence="3" id="KW-0998">Cell outer membrane</keyword>
<evidence type="ECO:0000256" key="3">
    <source>
        <dbReference type="ARBA" id="ARBA00023237"/>
    </source>
</evidence>
<dbReference type="InterPro" id="IPR041700">
    <property type="entry name" value="OMP_b-brl_3"/>
</dbReference>
<dbReference type="Pfam" id="PF14905">
    <property type="entry name" value="OMP_b-brl_3"/>
    <property type="match status" value="1"/>
</dbReference>
<dbReference type="Proteomes" id="UP000251993">
    <property type="component" value="Chromosome"/>
</dbReference>
<dbReference type="GO" id="GO:0009279">
    <property type="term" value="C:cell outer membrane"/>
    <property type="evidence" value="ECO:0007669"/>
    <property type="project" value="UniProtKB-SubCell"/>
</dbReference>
<keyword evidence="6" id="KW-1185">Reference proteome</keyword>
<keyword evidence="2" id="KW-0472">Membrane</keyword>
<gene>
    <name evidence="5" type="ORF">DR864_26445</name>
</gene>
<evidence type="ECO:0000313" key="5">
    <source>
        <dbReference type="EMBL" id="AXE21023.1"/>
    </source>
</evidence>
<evidence type="ECO:0000259" key="4">
    <source>
        <dbReference type="Pfam" id="PF14905"/>
    </source>
</evidence>
<dbReference type="InterPro" id="IPR037066">
    <property type="entry name" value="Plug_dom_sf"/>
</dbReference>
<dbReference type="AlphaFoldDB" id="A0A344TQV2"/>
<organism evidence="5 6">
    <name type="scientific">Runella rosea</name>
    <dbReference type="NCBI Taxonomy" id="2259595"/>
    <lineage>
        <taxon>Bacteria</taxon>
        <taxon>Pseudomonadati</taxon>
        <taxon>Bacteroidota</taxon>
        <taxon>Cytophagia</taxon>
        <taxon>Cytophagales</taxon>
        <taxon>Spirosomataceae</taxon>
        <taxon>Runella</taxon>
    </lineage>
</organism>
<dbReference type="SUPFAM" id="SSF49464">
    <property type="entry name" value="Carboxypeptidase regulatory domain-like"/>
    <property type="match status" value="1"/>
</dbReference>
<keyword evidence="5" id="KW-0675">Receptor</keyword>
<dbReference type="RefSeq" id="WP_114069786.1">
    <property type="nucleotide sequence ID" value="NZ_CP030850.1"/>
</dbReference>
<dbReference type="SUPFAM" id="SSF56935">
    <property type="entry name" value="Porins"/>
    <property type="match status" value="1"/>
</dbReference>
<accession>A0A344TQV2</accession>
<dbReference type="InterPro" id="IPR008969">
    <property type="entry name" value="CarboxyPept-like_regulatory"/>
</dbReference>
<dbReference type="Gene3D" id="2.40.170.20">
    <property type="entry name" value="TonB-dependent receptor, beta-barrel domain"/>
    <property type="match status" value="1"/>
</dbReference>
<feature type="domain" description="Outer membrane protein beta-barrel" evidence="4">
    <location>
        <begin position="383"/>
        <end position="789"/>
    </location>
</feature>
<dbReference type="KEGG" id="run:DR864_26445"/>
<name>A0A344TQV2_9BACT</name>
<dbReference type="EMBL" id="CP030850">
    <property type="protein sequence ID" value="AXE21023.1"/>
    <property type="molecule type" value="Genomic_DNA"/>
</dbReference>
<evidence type="ECO:0000256" key="1">
    <source>
        <dbReference type="ARBA" id="ARBA00004442"/>
    </source>
</evidence>
<dbReference type="InterPro" id="IPR036942">
    <property type="entry name" value="Beta-barrel_TonB_sf"/>
</dbReference>